<organism evidence="3 4">
    <name type="scientific">Ignelater luminosus</name>
    <name type="common">Cucubano</name>
    <name type="synonym">Pyrophorus luminosus</name>
    <dbReference type="NCBI Taxonomy" id="2038154"/>
    <lineage>
        <taxon>Eukaryota</taxon>
        <taxon>Metazoa</taxon>
        <taxon>Ecdysozoa</taxon>
        <taxon>Arthropoda</taxon>
        <taxon>Hexapoda</taxon>
        <taxon>Insecta</taxon>
        <taxon>Pterygota</taxon>
        <taxon>Neoptera</taxon>
        <taxon>Endopterygota</taxon>
        <taxon>Coleoptera</taxon>
        <taxon>Polyphaga</taxon>
        <taxon>Elateriformia</taxon>
        <taxon>Elateroidea</taxon>
        <taxon>Elateridae</taxon>
        <taxon>Agrypninae</taxon>
        <taxon>Pyrophorini</taxon>
        <taxon>Ignelater</taxon>
    </lineage>
</organism>
<dbReference type="GO" id="GO:0031901">
    <property type="term" value="C:early endosome membrane"/>
    <property type="evidence" value="ECO:0007669"/>
    <property type="project" value="TreeGrafter"/>
</dbReference>
<dbReference type="Gene3D" id="1.20.1270.60">
    <property type="entry name" value="Arfaptin homology (AH) domain/BAR domain"/>
    <property type="match status" value="1"/>
</dbReference>
<keyword evidence="4" id="KW-1185">Reference proteome</keyword>
<evidence type="ECO:0000256" key="1">
    <source>
        <dbReference type="ARBA" id="ARBA00010883"/>
    </source>
</evidence>
<dbReference type="GO" id="GO:0032266">
    <property type="term" value="F:phosphatidylinositol-3-phosphate binding"/>
    <property type="evidence" value="ECO:0007669"/>
    <property type="project" value="TreeGrafter"/>
</dbReference>
<name>A0A8K0G9F9_IGNLU</name>
<evidence type="ECO:0000313" key="4">
    <source>
        <dbReference type="Proteomes" id="UP000801492"/>
    </source>
</evidence>
<dbReference type="AlphaFoldDB" id="A0A8K0G9F9"/>
<dbReference type="GO" id="GO:0015031">
    <property type="term" value="P:protein transport"/>
    <property type="evidence" value="ECO:0007669"/>
    <property type="project" value="InterPro"/>
</dbReference>
<comment type="caution">
    <text evidence="3">The sequence shown here is derived from an EMBL/GenBank/DDBJ whole genome shotgun (WGS) entry which is preliminary data.</text>
</comment>
<gene>
    <name evidence="3" type="ORF">ILUMI_09655</name>
</gene>
<dbReference type="InterPro" id="IPR001683">
    <property type="entry name" value="PX_dom"/>
</dbReference>
<dbReference type="Proteomes" id="UP000801492">
    <property type="component" value="Unassembled WGS sequence"/>
</dbReference>
<dbReference type="GO" id="GO:0031201">
    <property type="term" value="C:SNARE complex"/>
    <property type="evidence" value="ECO:0007669"/>
    <property type="project" value="TreeGrafter"/>
</dbReference>
<reference evidence="3" key="1">
    <citation type="submission" date="2019-08" db="EMBL/GenBank/DDBJ databases">
        <title>The genome of the North American firefly Photinus pyralis.</title>
        <authorList>
            <consortium name="Photinus pyralis genome working group"/>
            <person name="Fallon T.R."/>
            <person name="Sander Lower S.E."/>
            <person name="Weng J.-K."/>
        </authorList>
    </citation>
    <scope>NUCLEOTIDE SEQUENCE</scope>
    <source>
        <strain evidence="3">TRF0915ILg1</strain>
        <tissue evidence="3">Whole body</tissue>
    </source>
</reference>
<dbReference type="InterPro" id="IPR034783">
    <property type="entry name" value="SNX4"/>
</dbReference>
<dbReference type="SMART" id="SM00312">
    <property type="entry name" value="PX"/>
    <property type="match status" value="1"/>
</dbReference>
<comment type="similarity">
    <text evidence="1">Belongs to the sorting nexin family.</text>
</comment>
<accession>A0A8K0G9F9</accession>
<dbReference type="PANTHER" id="PTHR46596">
    <property type="entry name" value="SORTING NEXIN-4"/>
    <property type="match status" value="1"/>
</dbReference>
<dbReference type="InterPro" id="IPR034902">
    <property type="entry name" value="PX_SNX4"/>
</dbReference>
<dbReference type="Pfam" id="PF00787">
    <property type="entry name" value="PX"/>
    <property type="match status" value="1"/>
</dbReference>
<dbReference type="Gene3D" id="3.30.1520.10">
    <property type="entry name" value="Phox-like domain"/>
    <property type="match status" value="1"/>
</dbReference>
<dbReference type="OrthoDB" id="289314at2759"/>
<dbReference type="InterPro" id="IPR027267">
    <property type="entry name" value="AH/BAR_dom_sf"/>
</dbReference>
<dbReference type="GO" id="GO:0005886">
    <property type="term" value="C:plasma membrane"/>
    <property type="evidence" value="ECO:0007669"/>
    <property type="project" value="TreeGrafter"/>
</dbReference>
<evidence type="ECO:0000313" key="3">
    <source>
        <dbReference type="EMBL" id="KAF2896520.1"/>
    </source>
</evidence>
<dbReference type="CDD" id="cd06864">
    <property type="entry name" value="PX_SNX4"/>
    <property type="match status" value="1"/>
</dbReference>
<dbReference type="SUPFAM" id="SSF64268">
    <property type="entry name" value="PX domain"/>
    <property type="match status" value="1"/>
</dbReference>
<dbReference type="GO" id="GO:2000786">
    <property type="term" value="P:positive regulation of autophagosome assembly"/>
    <property type="evidence" value="ECO:0007669"/>
    <property type="project" value="TreeGrafter"/>
</dbReference>
<protein>
    <recommendedName>
        <fullName evidence="2">PX domain-containing protein</fullName>
    </recommendedName>
</protein>
<dbReference type="CDD" id="cd07622">
    <property type="entry name" value="BAR_SNX4"/>
    <property type="match status" value="1"/>
</dbReference>
<dbReference type="Pfam" id="PF09325">
    <property type="entry name" value="Vps5"/>
    <property type="match status" value="1"/>
</dbReference>
<proteinExistence type="inferred from homology"/>
<dbReference type="PANTHER" id="PTHR46596:SF1">
    <property type="entry name" value="SORTING NEXIN-4"/>
    <property type="match status" value="1"/>
</dbReference>
<evidence type="ECO:0000259" key="2">
    <source>
        <dbReference type="PROSITE" id="PS50195"/>
    </source>
</evidence>
<dbReference type="InterPro" id="IPR037430">
    <property type="entry name" value="SNX4_BAR"/>
</dbReference>
<dbReference type="InterPro" id="IPR036871">
    <property type="entry name" value="PX_dom_sf"/>
</dbReference>
<dbReference type="PROSITE" id="PS50195">
    <property type="entry name" value="PX"/>
    <property type="match status" value="1"/>
</dbReference>
<feature type="domain" description="PX" evidence="2">
    <location>
        <begin position="24"/>
        <end position="152"/>
    </location>
</feature>
<sequence length="410" mass="47432">MAESSTKLRTNLANEDSLLRHIDISVSESEKRTNGTLNLRDYYTVYLIEMKVTDPEFYDKLANLTTVWRRYTEFEQLHNYLQITYPYIVTPPLPEKRVMYGWQKVSNDTFDPDFIDRRRAGLETFLLRVASHSVLSWDKHFMQFLRQEDAWREAYKSNGYLQVVENKLKGLGVAVRLRKSDHRFQDIKNYSNSLQSNLNNLLKVRSRVAERQYTIHKLHANYGRVFSEWSAVEKEMGDGLQKMGHYLDSLASSIDAALEDEELLADQLKEYLFFAGALQNVCKHQEMLQLQLEDAEGSVASKNLEKSKAQQGKLSLMSRLFGAVDTDEVRELKVNLLDQQIQDGAETVTNTRSELSDFCTKALNDVERFQAQKVLDLQETLAAYAVLQLKTAKKGLQTWMQIRECLQSIP</sequence>
<dbReference type="InterPro" id="IPR015404">
    <property type="entry name" value="Vps5_C"/>
</dbReference>
<dbReference type="EMBL" id="VTPC01004973">
    <property type="protein sequence ID" value="KAF2896520.1"/>
    <property type="molecule type" value="Genomic_DNA"/>
</dbReference>